<feature type="transmembrane region" description="Helical" evidence="7">
    <location>
        <begin position="260"/>
        <end position="280"/>
    </location>
</feature>
<proteinExistence type="predicted"/>
<evidence type="ECO:0000256" key="2">
    <source>
        <dbReference type="ARBA" id="ARBA00022448"/>
    </source>
</evidence>
<evidence type="ECO:0000256" key="4">
    <source>
        <dbReference type="ARBA" id="ARBA00022692"/>
    </source>
</evidence>
<protein>
    <submittedName>
        <fullName evidence="9">ABC-type sugar transport system, permease component</fullName>
    </submittedName>
</protein>
<dbReference type="PROSITE" id="PS50928">
    <property type="entry name" value="ABC_TM1"/>
    <property type="match status" value="1"/>
</dbReference>
<evidence type="ECO:0000259" key="8">
    <source>
        <dbReference type="PROSITE" id="PS50928"/>
    </source>
</evidence>
<dbReference type="HOGENOM" id="CLU_016047_1_0_12"/>
<feature type="transmembrane region" description="Helical" evidence="7">
    <location>
        <begin position="79"/>
        <end position="98"/>
    </location>
</feature>
<dbReference type="eggNOG" id="COG0395">
    <property type="taxonomic scope" value="Bacteria"/>
</dbReference>
<evidence type="ECO:0000256" key="5">
    <source>
        <dbReference type="ARBA" id="ARBA00022989"/>
    </source>
</evidence>
<keyword evidence="3" id="KW-1003">Cell membrane</keyword>
<dbReference type="GO" id="GO:0005886">
    <property type="term" value="C:plasma membrane"/>
    <property type="evidence" value="ECO:0007669"/>
    <property type="project" value="UniProtKB-SubCell"/>
</dbReference>
<dbReference type="STRING" id="158190.SpiGrapes_2753"/>
<evidence type="ECO:0000313" key="9">
    <source>
        <dbReference type="EMBL" id="AEV30510.1"/>
    </source>
</evidence>
<keyword evidence="4 7" id="KW-0812">Transmembrane</keyword>
<dbReference type="EMBL" id="CP003155">
    <property type="protein sequence ID" value="AEV30510.1"/>
    <property type="molecule type" value="Genomic_DNA"/>
</dbReference>
<dbReference type="GO" id="GO:0055085">
    <property type="term" value="P:transmembrane transport"/>
    <property type="evidence" value="ECO:0007669"/>
    <property type="project" value="InterPro"/>
</dbReference>
<keyword evidence="5 7" id="KW-1133">Transmembrane helix</keyword>
<keyword evidence="6 7" id="KW-0472">Membrane</keyword>
<evidence type="ECO:0000256" key="3">
    <source>
        <dbReference type="ARBA" id="ARBA00022475"/>
    </source>
</evidence>
<reference evidence="9 10" key="1">
    <citation type="submission" date="2011-11" db="EMBL/GenBank/DDBJ databases">
        <title>Complete sequence of Spirochaeta sp. grapes.</title>
        <authorList>
            <consortium name="US DOE Joint Genome Institute"/>
            <person name="Lucas S."/>
            <person name="Han J."/>
            <person name="Lapidus A."/>
            <person name="Cheng J.-F."/>
            <person name="Goodwin L."/>
            <person name="Pitluck S."/>
            <person name="Peters L."/>
            <person name="Ovchinnikova G."/>
            <person name="Munk A.C."/>
            <person name="Detter J.C."/>
            <person name="Han C."/>
            <person name="Tapia R."/>
            <person name="Land M."/>
            <person name="Hauser L."/>
            <person name="Kyrpides N."/>
            <person name="Ivanova N."/>
            <person name="Pagani I."/>
            <person name="Ritalahtilisa K."/>
            <person name="Loeffler F."/>
            <person name="Woyke T."/>
        </authorList>
    </citation>
    <scope>NUCLEOTIDE SEQUENCE [LARGE SCALE GENOMIC DNA]</scope>
    <source>
        <strain evidence="10">ATCC BAA-1885 / DSM 22778 / Grapes</strain>
    </source>
</reference>
<dbReference type="SUPFAM" id="SSF161098">
    <property type="entry name" value="MetI-like"/>
    <property type="match status" value="1"/>
</dbReference>
<comment type="subcellular location">
    <subcellularLocation>
        <location evidence="1">Cell membrane</location>
        <topology evidence="1">Multi-pass membrane protein</topology>
    </subcellularLocation>
</comment>
<dbReference type="InterPro" id="IPR000515">
    <property type="entry name" value="MetI-like"/>
</dbReference>
<dbReference type="AlphaFoldDB" id="G8QVY6"/>
<organism evidence="9 10">
    <name type="scientific">Sphaerochaeta pleomorpha (strain ATCC BAA-1885 / DSM 22778 / Grapes)</name>
    <dbReference type="NCBI Taxonomy" id="158190"/>
    <lineage>
        <taxon>Bacteria</taxon>
        <taxon>Pseudomonadati</taxon>
        <taxon>Spirochaetota</taxon>
        <taxon>Spirochaetia</taxon>
        <taxon>Spirochaetales</taxon>
        <taxon>Sphaerochaetaceae</taxon>
        <taxon>Sphaerochaeta</taxon>
    </lineage>
</organism>
<dbReference type="PANTHER" id="PTHR43744">
    <property type="entry name" value="ABC TRANSPORTER PERMEASE PROTEIN MG189-RELATED-RELATED"/>
    <property type="match status" value="1"/>
</dbReference>
<dbReference type="KEGG" id="sgp:SpiGrapes_2753"/>
<evidence type="ECO:0000313" key="10">
    <source>
        <dbReference type="Proteomes" id="UP000005632"/>
    </source>
</evidence>
<dbReference type="InterPro" id="IPR035906">
    <property type="entry name" value="MetI-like_sf"/>
</dbReference>
<dbReference type="PANTHER" id="PTHR43744:SF9">
    <property type="entry name" value="POLYGALACTURONAN_RHAMNOGALACTURONAN TRANSPORT SYSTEM PERMEASE PROTEIN YTCP"/>
    <property type="match status" value="1"/>
</dbReference>
<keyword evidence="9" id="KW-0762">Sugar transport</keyword>
<dbReference type="Gene3D" id="1.10.3720.10">
    <property type="entry name" value="MetI-like"/>
    <property type="match status" value="1"/>
</dbReference>
<feature type="transmembrane region" description="Helical" evidence="7">
    <location>
        <begin position="14"/>
        <end position="35"/>
    </location>
</feature>
<keyword evidence="2" id="KW-0813">Transport</keyword>
<gene>
    <name evidence="9" type="ordered locus">SpiGrapes_2753</name>
</gene>
<feature type="transmembrane region" description="Helical" evidence="7">
    <location>
        <begin position="184"/>
        <end position="206"/>
    </location>
</feature>
<name>G8QVY6_SPHPG</name>
<evidence type="ECO:0000256" key="1">
    <source>
        <dbReference type="ARBA" id="ARBA00004651"/>
    </source>
</evidence>
<evidence type="ECO:0000256" key="7">
    <source>
        <dbReference type="SAM" id="Phobius"/>
    </source>
</evidence>
<accession>G8QVY6</accession>
<keyword evidence="10" id="KW-1185">Reference proteome</keyword>
<sequence length="295" mass="33061">MVNHDSFSDRVFDIVNKLCMLFCTIIVVYPVIYIVSSSFSSSSAIISGRVWFFPVEPNLQAYSAVLRNKQVASGYMNSIFYTAGGTCISVFLTIAAAYPLSRKIFIGRRFFTSMFVFTMLFSGGLIPTYFVVRNMHMIDTRWAIVLPNALSVWNLMVTLTFFKTSLSEELFEAAELEGASDLRILWSVVLPLSQAIIAVIALYYAIGIWNSYFDALIYLKTSSKFPLQIILRNILISNQMDLSMGGDLVAMARRQGMADVMKYALIVVSSAPLLLIYPFVQKFFIKGVMLGSIKG</sequence>
<dbReference type="OrthoDB" id="356811at2"/>
<dbReference type="Proteomes" id="UP000005632">
    <property type="component" value="Chromosome"/>
</dbReference>
<feature type="transmembrane region" description="Helical" evidence="7">
    <location>
        <begin position="110"/>
        <end position="132"/>
    </location>
</feature>
<feature type="domain" description="ABC transmembrane type-1" evidence="8">
    <location>
        <begin position="75"/>
        <end position="276"/>
    </location>
</feature>
<evidence type="ECO:0000256" key="6">
    <source>
        <dbReference type="ARBA" id="ARBA00023136"/>
    </source>
</evidence>
<feature type="transmembrane region" description="Helical" evidence="7">
    <location>
        <begin position="144"/>
        <end position="164"/>
    </location>
</feature>